<dbReference type="PANTHER" id="PTHR15615">
    <property type="match status" value="1"/>
</dbReference>
<dbReference type="Gene3D" id="1.10.472.10">
    <property type="entry name" value="Cyclin-like"/>
    <property type="match status" value="1"/>
</dbReference>
<dbReference type="Proteomes" id="UP000183567">
    <property type="component" value="Unassembled WGS sequence"/>
</dbReference>
<organism evidence="3 4">
    <name type="scientific">Rhizopogon vesiculosus</name>
    <dbReference type="NCBI Taxonomy" id="180088"/>
    <lineage>
        <taxon>Eukaryota</taxon>
        <taxon>Fungi</taxon>
        <taxon>Dikarya</taxon>
        <taxon>Basidiomycota</taxon>
        <taxon>Agaricomycotina</taxon>
        <taxon>Agaricomycetes</taxon>
        <taxon>Agaricomycetidae</taxon>
        <taxon>Boletales</taxon>
        <taxon>Suillineae</taxon>
        <taxon>Rhizopogonaceae</taxon>
        <taxon>Rhizopogon</taxon>
    </lineage>
</organism>
<feature type="compositionally biased region" description="Low complexity" evidence="1">
    <location>
        <begin position="303"/>
        <end position="312"/>
    </location>
</feature>
<dbReference type="CDD" id="cd20557">
    <property type="entry name" value="CYCLIN_ScPCL1-like"/>
    <property type="match status" value="1"/>
</dbReference>
<protein>
    <recommendedName>
        <fullName evidence="2">Cyclin N-terminal domain-containing protein</fullName>
    </recommendedName>
</protein>
<feature type="domain" description="Cyclin N-terminal" evidence="2">
    <location>
        <begin position="66"/>
        <end position="181"/>
    </location>
</feature>
<feature type="region of interest" description="Disordered" evidence="1">
    <location>
        <begin position="454"/>
        <end position="484"/>
    </location>
</feature>
<feature type="region of interest" description="Disordered" evidence="1">
    <location>
        <begin position="263"/>
        <end position="326"/>
    </location>
</feature>
<sequence>MSLDRRHPASLLPVSLHNPYLVDLMHKPVCMEMISYIAHQTARAIMINEQPPASSALPTPPTTPIKPHLSDKQEVIPSVPKLPTLVSFIIHLVERSNVQVPTLLTTLIYLHRVRVTVPTMTKGRPCTRHRVFLATLIVASKYLNDSSPKNKHWAAYAEHFDLPEVNLMEEQLLYILGYDLRFDEREACIHFAPFMASRIVNSCPLTPLRRVARTAAVERVYRASRARAQAQLPTTLSEVLPPPPGSPIVSTVCEIAKRLPSSRVGGTQTHSYVEPHSPVPSVHSCDSLSATDSVESLMEDTGSSSDSASSISSDDDDEADENQIVTRKQSVLGVVLPQAHREGRKVSETGSVQSIATFREGHSPSPKDSPLPLTACTIRVVNRAVVSSKRASSYVYGVSSGSQNQPDADSAGRRGHGVLIPRTKQSVNRFSNGFLSRMWSVAIKGDEKEKLISDLSGKGSLGPGAPARVPETGALEVCDLPSDS</sequence>
<dbReference type="InterPro" id="IPR013922">
    <property type="entry name" value="Cyclin_PHO80-like"/>
</dbReference>
<dbReference type="Pfam" id="PF00134">
    <property type="entry name" value="Cyclin_N"/>
    <property type="match status" value="1"/>
</dbReference>
<keyword evidence="4" id="KW-1185">Reference proteome</keyword>
<proteinExistence type="predicted"/>
<evidence type="ECO:0000313" key="3">
    <source>
        <dbReference type="EMBL" id="OJA18380.1"/>
    </source>
</evidence>
<evidence type="ECO:0000259" key="2">
    <source>
        <dbReference type="Pfam" id="PF00134"/>
    </source>
</evidence>
<evidence type="ECO:0000313" key="4">
    <source>
        <dbReference type="Proteomes" id="UP000183567"/>
    </source>
</evidence>
<reference evidence="3 4" key="1">
    <citation type="submission" date="2016-03" db="EMBL/GenBank/DDBJ databases">
        <title>Comparative genomics of the ectomycorrhizal sister species Rhizopogon vinicolor and Rhizopogon vesiculosus (Basidiomycota: Boletales) reveals a divergence of the mating type B locus.</title>
        <authorList>
            <person name="Mujic A.B."/>
            <person name="Kuo A."/>
            <person name="Tritt A."/>
            <person name="Lipzen A."/>
            <person name="Chen C."/>
            <person name="Johnson J."/>
            <person name="Sharma A."/>
            <person name="Barry K."/>
            <person name="Grigoriev I.V."/>
            <person name="Spatafora J.W."/>
        </authorList>
    </citation>
    <scope>NUCLEOTIDE SEQUENCE [LARGE SCALE GENOMIC DNA]</scope>
    <source>
        <strain evidence="3 4">AM-OR11-056</strain>
    </source>
</reference>
<dbReference type="STRING" id="180088.A0A1J8R398"/>
<dbReference type="GO" id="GO:0016538">
    <property type="term" value="F:cyclin-dependent protein serine/threonine kinase regulator activity"/>
    <property type="evidence" value="ECO:0007669"/>
    <property type="project" value="TreeGrafter"/>
</dbReference>
<name>A0A1J8R398_9AGAM</name>
<dbReference type="PANTHER" id="PTHR15615:SF10">
    <property type="entry name" value="PHO85 CYCLIN-2-RELATED"/>
    <property type="match status" value="1"/>
</dbReference>
<feature type="compositionally biased region" description="Polar residues" evidence="1">
    <location>
        <begin position="284"/>
        <end position="294"/>
    </location>
</feature>
<gene>
    <name evidence="3" type="ORF">AZE42_00750</name>
</gene>
<dbReference type="GO" id="GO:0019901">
    <property type="term" value="F:protein kinase binding"/>
    <property type="evidence" value="ECO:0007669"/>
    <property type="project" value="InterPro"/>
</dbReference>
<dbReference type="InterPro" id="IPR036915">
    <property type="entry name" value="Cyclin-like_sf"/>
</dbReference>
<dbReference type="EMBL" id="LVVM01001530">
    <property type="protein sequence ID" value="OJA18380.1"/>
    <property type="molecule type" value="Genomic_DNA"/>
</dbReference>
<dbReference type="GO" id="GO:0005634">
    <property type="term" value="C:nucleus"/>
    <property type="evidence" value="ECO:0007669"/>
    <property type="project" value="TreeGrafter"/>
</dbReference>
<dbReference type="OrthoDB" id="10250320at2759"/>
<dbReference type="InterPro" id="IPR006671">
    <property type="entry name" value="Cyclin_N"/>
</dbReference>
<accession>A0A1J8R398</accession>
<comment type="caution">
    <text evidence="3">The sequence shown here is derived from an EMBL/GenBank/DDBJ whole genome shotgun (WGS) entry which is preliminary data.</text>
</comment>
<dbReference type="GO" id="GO:0000307">
    <property type="term" value="C:cyclin-dependent protein kinase holoenzyme complex"/>
    <property type="evidence" value="ECO:0007669"/>
    <property type="project" value="TreeGrafter"/>
</dbReference>
<feature type="region of interest" description="Disordered" evidence="1">
    <location>
        <begin position="397"/>
        <end position="417"/>
    </location>
</feature>
<dbReference type="SUPFAM" id="SSF47954">
    <property type="entry name" value="Cyclin-like"/>
    <property type="match status" value="1"/>
</dbReference>
<evidence type="ECO:0000256" key="1">
    <source>
        <dbReference type="SAM" id="MobiDB-lite"/>
    </source>
</evidence>
<dbReference type="AlphaFoldDB" id="A0A1J8R398"/>